<dbReference type="Proteomes" id="UP001153069">
    <property type="component" value="Unassembled WGS sequence"/>
</dbReference>
<feature type="transmembrane region" description="Helical" evidence="1">
    <location>
        <begin position="128"/>
        <end position="150"/>
    </location>
</feature>
<gene>
    <name evidence="2" type="ORF">SEMRO_1046_G235030.1</name>
</gene>
<evidence type="ECO:0000256" key="1">
    <source>
        <dbReference type="SAM" id="Phobius"/>
    </source>
</evidence>
<evidence type="ECO:0000313" key="3">
    <source>
        <dbReference type="Proteomes" id="UP001153069"/>
    </source>
</evidence>
<reference evidence="2" key="1">
    <citation type="submission" date="2020-06" db="EMBL/GenBank/DDBJ databases">
        <authorList>
            <consortium name="Plant Systems Biology data submission"/>
        </authorList>
    </citation>
    <scope>NUCLEOTIDE SEQUENCE</scope>
    <source>
        <strain evidence="2">D6</strain>
    </source>
</reference>
<evidence type="ECO:0000313" key="2">
    <source>
        <dbReference type="EMBL" id="CAB9519777.1"/>
    </source>
</evidence>
<keyword evidence="1" id="KW-0472">Membrane</keyword>
<feature type="transmembrane region" description="Helical" evidence="1">
    <location>
        <begin position="97"/>
        <end position="116"/>
    </location>
</feature>
<sequence>MMIPSFPYGRQVLFPILLSTCATCCLGYAVLDCNFVEITHDSFERNLRGVSVGFWQTMDELNNHRHGNNYYDEGRQCVHWTSEQTKTFDALWNYGRYSGALCFVVSVLVTLILTLTMWCQLSPCMEEFLGMTQLILSLASGMLVLAALQSTMCHEFDCWVDVGAILAMTASAIELFCGCMTLSLGFAPSRSWQKQHGMKTNAMLERPTEPTETFAEEEP</sequence>
<dbReference type="EMBL" id="CAICTM010001044">
    <property type="protein sequence ID" value="CAB9519777.1"/>
    <property type="molecule type" value="Genomic_DNA"/>
</dbReference>
<proteinExistence type="predicted"/>
<keyword evidence="3" id="KW-1185">Reference proteome</keyword>
<protein>
    <submittedName>
        <fullName evidence="2">Uncharacterized protein</fullName>
    </submittedName>
</protein>
<name>A0A9N8HP18_9STRA</name>
<dbReference type="AlphaFoldDB" id="A0A9N8HP18"/>
<keyword evidence="1" id="KW-1133">Transmembrane helix</keyword>
<feature type="transmembrane region" description="Helical" evidence="1">
    <location>
        <begin position="12"/>
        <end position="31"/>
    </location>
</feature>
<comment type="caution">
    <text evidence="2">The sequence shown here is derived from an EMBL/GenBank/DDBJ whole genome shotgun (WGS) entry which is preliminary data.</text>
</comment>
<accession>A0A9N8HP18</accession>
<organism evidence="2 3">
    <name type="scientific">Seminavis robusta</name>
    <dbReference type="NCBI Taxonomy" id="568900"/>
    <lineage>
        <taxon>Eukaryota</taxon>
        <taxon>Sar</taxon>
        <taxon>Stramenopiles</taxon>
        <taxon>Ochrophyta</taxon>
        <taxon>Bacillariophyta</taxon>
        <taxon>Bacillariophyceae</taxon>
        <taxon>Bacillariophycidae</taxon>
        <taxon>Naviculales</taxon>
        <taxon>Naviculaceae</taxon>
        <taxon>Seminavis</taxon>
    </lineage>
</organism>
<keyword evidence="1" id="KW-0812">Transmembrane</keyword>
<feature type="transmembrane region" description="Helical" evidence="1">
    <location>
        <begin position="162"/>
        <end position="187"/>
    </location>
</feature>